<dbReference type="PANTHER" id="PTHR28664">
    <property type="entry name" value="TIGHT JUNCTION-ASSOCIATED PROTEIN 1"/>
    <property type="match status" value="1"/>
</dbReference>
<evidence type="ECO:0000256" key="5">
    <source>
        <dbReference type="SAM" id="MobiDB-lite"/>
    </source>
</evidence>
<dbReference type="GO" id="GO:0007030">
    <property type="term" value="P:Golgi organization"/>
    <property type="evidence" value="ECO:0007669"/>
    <property type="project" value="TreeGrafter"/>
</dbReference>
<feature type="compositionally biased region" description="Polar residues" evidence="5">
    <location>
        <begin position="553"/>
        <end position="563"/>
    </location>
</feature>
<proteinExistence type="predicted"/>
<dbReference type="Proteomes" id="UP000324632">
    <property type="component" value="Chromosome 17"/>
</dbReference>
<dbReference type="PANTHER" id="PTHR28664:SF3">
    <property type="entry name" value="TIGHT JUNCTION-ASSOCIATED PROTEIN 1"/>
    <property type="match status" value="1"/>
</dbReference>
<reference evidence="6 7" key="1">
    <citation type="journal article" date="2019" name="Mol. Ecol. Resour.">
        <title>Chromosome-level genome assembly of Triplophysa tibetana, a fish adapted to the harsh high-altitude environment of the Tibetan Plateau.</title>
        <authorList>
            <person name="Yang X."/>
            <person name="Liu H."/>
            <person name="Ma Z."/>
            <person name="Zou Y."/>
            <person name="Zou M."/>
            <person name="Mao Y."/>
            <person name="Li X."/>
            <person name="Wang H."/>
            <person name="Chen T."/>
            <person name="Wang W."/>
            <person name="Yang R."/>
        </authorList>
    </citation>
    <scope>NUCLEOTIDE SEQUENCE [LARGE SCALE GENOMIC DNA]</scope>
    <source>
        <strain evidence="6">TTIB1903HZAU</strain>
        <tissue evidence="6">Muscle</tissue>
    </source>
</reference>
<dbReference type="InterPro" id="IPR043441">
    <property type="entry name" value="Tjap1/BEGAIN"/>
</dbReference>
<feature type="region of interest" description="Disordered" evidence="5">
    <location>
        <begin position="697"/>
        <end position="718"/>
    </location>
</feature>
<keyword evidence="7" id="KW-1185">Reference proteome</keyword>
<feature type="region of interest" description="Disordered" evidence="5">
    <location>
        <begin position="442"/>
        <end position="563"/>
    </location>
</feature>
<evidence type="ECO:0000313" key="6">
    <source>
        <dbReference type="EMBL" id="KAA0709552.1"/>
    </source>
</evidence>
<evidence type="ECO:0000313" key="7">
    <source>
        <dbReference type="Proteomes" id="UP000324632"/>
    </source>
</evidence>
<evidence type="ECO:0000256" key="4">
    <source>
        <dbReference type="SAM" id="Coils"/>
    </source>
</evidence>
<organism evidence="6 7">
    <name type="scientific">Triplophysa tibetana</name>
    <dbReference type="NCBI Taxonomy" id="1572043"/>
    <lineage>
        <taxon>Eukaryota</taxon>
        <taxon>Metazoa</taxon>
        <taxon>Chordata</taxon>
        <taxon>Craniata</taxon>
        <taxon>Vertebrata</taxon>
        <taxon>Euteleostomi</taxon>
        <taxon>Actinopterygii</taxon>
        <taxon>Neopterygii</taxon>
        <taxon>Teleostei</taxon>
        <taxon>Ostariophysi</taxon>
        <taxon>Cypriniformes</taxon>
        <taxon>Nemacheilidae</taxon>
        <taxon>Triplophysa</taxon>
    </lineage>
</organism>
<comment type="caution">
    <text evidence="6">The sequence shown here is derived from an EMBL/GenBank/DDBJ whole genome shotgun (WGS) entry which is preliminary data.</text>
</comment>
<feature type="compositionally biased region" description="Basic and acidic residues" evidence="5">
    <location>
        <begin position="532"/>
        <end position="544"/>
    </location>
</feature>
<feature type="region of interest" description="Disordered" evidence="5">
    <location>
        <begin position="252"/>
        <end position="285"/>
    </location>
</feature>
<feature type="compositionally biased region" description="Basic and acidic residues" evidence="5">
    <location>
        <begin position="701"/>
        <end position="712"/>
    </location>
</feature>
<feature type="compositionally biased region" description="Polar residues" evidence="5">
    <location>
        <begin position="260"/>
        <end position="280"/>
    </location>
</feature>
<feature type="compositionally biased region" description="Polar residues" evidence="5">
    <location>
        <begin position="461"/>
        <end position="473"/>
    </location>
</feature>
<feature type="region of interest" description="Disordered" evidence="5">
    <location>
        <begin position="859"/>
        <end position="883"/>
    </location>
</feature>
<feature type="coiled-coil region" evidence="4">
    <location>
        <begin position="586"/>
        <end position="645"/>
    </location>
</feature>
<dbReference type="GO" id="GO:0005802">
    <property type="term" value="C:trans-Golgi network"/>
    <property type="evidence" value="ECO:0007669"/>
    <property type="project" value="TreeGrafter"/>
</dbReference>
<feature type="compositionally biased region" description="Basic and acidic residues" evidence="5">
    <location>
        <begin position="500"/>
        <end position="513"/>
    </location>
</feature>
<keyword evidence="2" id="KW-0597">Phosphoprotein</keyword>
<keyword evidence="3" id="KW-0472">Membrane</keyword>
<dbReference type="GO" id="GO:0016020">
    <property type="term" value="C:membrane"/>
    <property type="evidence" value="ECO:0007669"/>
    <property type="project" value="UniProtKB-SubCell"/>
</dbReference>
<gene>
    <name evidence="6" type="ORF">E1301_Tti004023</name>
</gene>
<accession>A0A5A9NHT0</accession>
<dbReference type="AlphaFoldDB" id="A0A5A9NHT0"/>
<evidence type="ECO:0000256" key="3">
    <source>
        <dbReference type="ARBA" id="ARBA00023136"/>
    </source>
</evidence>
<feature type="compositionally biased region" description="Basic and acidic residues" evidence="5">
    <location>
        <begin position="862"/>
        <end position="883"/>
    </location>
</feature>
<feature type="compositionally biased region" description="Basic and acidic residues" evidence="5">
    <location>
        <begin position="474"/>
        <end position="488"/>
    </location>
</feature>
<protein>
    <submittedName>
        <fullName evidence="6">Uncharacterized protein</fullName>
    </submittedName>
</protein>
<evidence type="ECO:0000256" key="1">
    <source>
        <dbReference type="ARBA" id="ARBA00004170"/>
    </source>
</evidence>
<sequence length="883" mass="100436">MMRYNNVKLLIPCHVTKDVIAGLAAMESLQQGHSSTGRYTGGSFPHTAIFKPLPTLKPLSQAAKSRKRFGLTAHTPPLLPMRTPTFNIEENENGTACSCPGTKRWTDAVDVEVDVAVSCRDAWEHQRRNTRHTWITLQDRPNGFKADTKTTFPRPNSRNAVGRFGFLSYKKWKDSLHQCTDPPRMRPKFTNITNPYLIDIRTIIITTTTSIITMDHTEPSLDDETYLKYSQPQHSLSCSNISEVQRKISEDFDDRDPLHGQNQRQRGIENSRQLLPSSQHGLRAPKLCRGHSKSEEGLQQIWQRDSKESHLKEHGALYKTASLVHSLALGENLSKTSKKAASSFQLPNKGILKNKDEVQNRGNFRKSKSMEVLSTRVEVTKTSKQSSTEVSRHKVVKGKLQFSAFLDEITRQVISPFTLSSLGLTRQKSPNKELKQFANKLNHERTAPPPKQQPERPDSGKTATDSSTCPQSQERGRQPQDYYHDRNHTSLPTPPPRHPSKPERRGTTSDKNPHRQYSQLLTDGTSINPELTPKHKERQSDRNPARQLHTKQEQNSSCLPSLQTPGLLERYNKELHENLLQMVSCIENMEAELQCTKTELVSFKEKYKRLQESYSASQQANSVLEQKLKSMVDNLDSERKFLRQRFVDQTNKLETAQKTISSMENINVPSLIRGLLKKPFDSKDVPEPNTQTLLTQSVTDQSKRAQEFKDSQSFDETGEERMFEWPGTGQSSSKQPATAFLPWKHDHDPWAGPDPIDSLSFSVTDDVSIYKAMTDAKFSTHQAHPFGKNREFHSVAMPSHSCVDVPPNPFNLKETRLRRETGGELRDEGTVTVRKDPNDFNYLTAQMMLEDFFSQIPPPVIDGKEKDRLEPVMGAREKKEGNW</sequence>
<evidence type="ECO:0000256" key="2">
    <source>
        <dbReference type="ARBA" id="ARBA00022553"/>
    </source>
</evidence>
<name>A0A5A9NHT0_9TELE</name>
<feature type="compositionally biased region" description="Polar residues" evidence="5">
    <location>
        <begin position="515"/>
        <end position="529"/>
    </location>
</feature>
<keyword evidence="4" id="KW-0175">Coiled coil</keyword>
<dbReference type="EMBL" id="SOYY01000017">
    <property type="protein sequence ID" value="KAA0709552.1"/>
    <property type="molecule type" value="Genomic_DNA"/>
</dbReference>
<comment type="subcellular location">
    <subcellularLocation>
        <location evidence="1">Membrane</location>
        <topology evidence="1">Peripheral membrane protein</topology>
    </subcellularLocation>
</comment>